<sequence>MNESNRFLLIKAWENGFWSDISHVAGQLLIAELTDRIPIIFWGADSLYASEAPLVKDAFTMYFLPVSNYSVYDLEKENYTCYPSKWNYSNLRFPGTKDLTDLEYVAIASVFGRPENVLVSNVHIYVDYLTQWIKEGHPAYGLGVKDVYDYLYRKYFKLQPYLSAEIEDFYLKNTENKYPILGVHIRGSDKINERPDLYQVNDLYPQEIDHYLINNPTASIFLLTDSESILTRYKGLYGNKLIYTNCQRTPYDHVSVHNGGVPYYSTIQKGLDIIRDTYLAMKCDYFIGNHTSNVSVAVSRLKDWPEGTIKLL</sequence>
<protein>
    <submittedName>
        <fullName evidence="1">O-fucosyltransferase family protein</fullName>
    </submittedName>
</protein>
<organism evidence="1 2">
    <name type="scientific">Bacillus bruguierae</name>
    <dbReference type="NCBI Taxonomy" id="3127667"/>
    <lineage>
        <taxon>Bacteria</taxon>
        <taxon>Bacillati</taxon>
        <taxon>Bacillota</taxon>
        <taxon>Bacilli</taxon>
        <taxon>Bacillales</taxon>
        <taxon>Bacillaceae</taxon>
        <taxon>Bacillus</taxon>
    </lineage>
</organism>
<gene>
    <name evidence="1" type="ORF">WAZ07_08950</name>
</gene>
<proteinExistence type="predicted"/>
<dbReference type="CDD" id="cd11296">
    <property type="entry name" value="O-FucT_like"/>
    <property type="match status" value="1"/>
</dbReference>
<comment type="caution">
    <text evidence="1">The sequence shown here is derived from an EMBL/GenBank/DDBJ whole genome shotgun (WGS) entry which is preliminary data.</text>
</comment>
<name>A0ABU8FFI9_9BACI</name>
<evidence type="ECO:0000313" key="1">
    <source>
        <dbReference type="EMBL" id="MEI4801452.1"/>
    </source>
</evidence>
<dbReference type="Gene3D" id="3.40.50.11350">
    <property type="match status" value="1"/>
</dbReference>
<evidence type="ECO:0000313" key="2">
    <source>
        <dbReference type="Proteomes" id="UP001372526"/>
    </source>
</evidence>
<reference evidence="1 2" key="1">
    <citation type="submission" date="2024-01" db="EMBL/GenBank/DDBJ databases">
        <title>Seven novel Bacillus-like species.</title>
        <authorList>
            <person name="Liu G."/>
        </authorList>
    </citation>
    <scope>NUCLEOTIDE SEQUENCE [LARGE SCALE GENOMIC DNA]</scope>
    <source>
        <strain evidence="1 2">FJAT-51639</strain>
    </source>
</reference>
<dbReference type="PANTHER" id="PTHR13132:SF29">
    <property type="entry name" value="ALPHA-(1,6)-FUCOSYLTRANSFERASE"/>
    <property type="match status" value="1"/>
</dbReference>
<accession>A0ABU8FFI9</accession>
<dbReference type="PANTHER" id="PTHR13132">
    <property type="entry name" value="ALPHA- 1,6 -FUCOSYLTRANSFERASE"/>
    <property type="match status" value="1"/>
</dbReference>
<dbReference type="RefSeq" id="WP_336472153.1">
    <property type="nucleotide sequence ID" value="NZ_JBAWSX010000004.1"/>
</dbReference>
<dbReference type="EMBL" id="JBAWSX010000004">
    <property type="protein sequence ID" value="MEI4801452.1"/>
    <property type="molecule type" value="Genomic_DNA"/>
</dbReference>
<keyword evidence="2" id="KW-1185">Reference proteome</keyword>
<dbReference type="Proteomes" id="UP001372526">
    <property type="component" value="Unassembled WGS sequence"/>
</dbReference>